<protein>
    <submittedName>
        <fullName evidence="1">Uncharacterized protein</fullName>
    </submittedName>
</protein>
<keyword evidence="2" id="KW-1185">Reference proteome</keyword>
<dbReference type="EMBL" id="JAWDJW010012552">
    <property type="protein sequence ID" value="KAK3044011.1"/>
    <property type="molecule type" value="Genomic_DNA"/>
</dbReference>
<accession>A0ACC3CSD3</accession>
<feature type="non-terminal residue" evidence="1">
    <location>
        <position position="194"/>
    </location>
</feature>
<gene>
    <name evidence="1" type="ORF">LTS18_002412</name>
</gene>
<dbReference type="Proteomes" id="UP001186974">
    <property type="component" value="Unassembled WGS sequence"/>
</dbReference>
<sequence length="194" mass="22017">MANLRFGALMTSKWLSFGRVLFSPAHLELKNVNEDRVLILDGLGKDWSYYCALTYPKASIYNLGPEPSDPRMSRAGTPYQSLPNHRHIHHPSVSAPFPFPRGFFAAVGFRFPKASSEAAYRAALSECKRVLRPGGYLEIAMLDIDMLNMGNRARRMVRELKMRMQAADKDICLKPVSDTIQRLLGRRGFENLNR</sequence>
<proteinExistence type="predicted"/>
<evidence type="ECO:0000313" key="2">
    <source>
        <dbReference type="Proteomes" id="UP001186974"/>
    </source>
</evidence>
<organism evidence="1 2">
    <name type="scientific">Coniosporium uncinatum</name>
    <dbReference type="NCBI Taxonomy" id="93489"/>
    <lineage>
        <taxon>Eukaryota</taxon>
        <taxon>Fungi</taxon>
        <taxon>Dikarya</taxon>
        <taxon>Ascomycota</taxon>
        <taxon>Pezizomycotina</taxon>
        <taxon>Dothideomycetes</taxon>
        <taxon>Dothideomycetes incertae sedis</taxon>
        <taxon>Coniosporium</taxon>
    </lineage>
</organism>
<evidence type="ECO:0000313" key="1">
    <source>
        <dbReference type="EMBL" id="KAK3044011.1"/>
    </source>
</evidence>
<reference evidence="1" key="1">
    <citation type="submission" date="2024-09" db="EMBL/GenBank/DDBJ databases">
        <title>Black Yeasts Isolated from many extreme environments.</title>
        <authorList>
            <person name="Coleine C."/>
            <person name="Stajich J.E."/>
            <person name="Selbmann L."/>
        </authorList>
    </citation>
    <scope>NUCLEOTIDE SEQUENCE</scope>
    <source>
        <strain evidence="1">CCFEE 5737</strain>
    </source>
</reference>
<name>A0ACC3CSD3_9PEZI</name>
<comment type="caution">
    <text evidence="1">The sequence shown here is derived from an EMBL/GenBank/DDBJ whole genome shotgun (WGS) entry which is preliminary data.</text>
</comment>